<evidence type="ECO:0000256" key="2">
    <source>
        <dbReference type="ARBA" id="ARBA00010528"/>
    </source>
</evidence>
<dbReference type="GeneID" id="17323128"/>
<dbReference type="PANTHER" id="PTHR10746">
    <property type="entry name" value="50S RIBOSOMAL PROTEIN L4"/>
    <property type="match status" value="1"/>
</dbReference>
<keyword evidence="3" id="KW-0689">Ribosomal protein</keyword>
<dbReference type="OrthoDB" id="275876at2759"/>
<dbReference type="Pfam" id="PF00573">
    <property type="entry name" value="Ribosomal_L4"/>
    <property type="match status" value="1"/>
</dbReference>
<gene>
    <name evidence="7" type="ORF">CHC_T00004115001</name>
</gene>
<evidence type="ECO:0000313" key="7">
    <source>
        <dbReference type="EMBL" id="CDF35593.1"/>
    </source>
</evidence>
<dbReference type="Proteomes" id="UP000012073">
    <property type="component" value="Unassembled WGS sequence"/>
</dbReference>
<dbReference type="Gene3D" id="3.40.1370.10">
    <property type="match status" value="1"/>
</dbReference>
<comment type="function">
    <text evidence="1">Probably binds the 23S rRNA.</text>
</comment>
<dbReference type="PhylomeDB" id="R7QCV4"/>
<sequence>MVPIEVTTLPGRIFNAPIRSDLVHRVVIWQLAKRRAGTAKTKNRSEVKGSGRKIRPQKGTGRSRQGAITSPIFRGGGRAQGPVQRDFDYPLPFNVRRNGLRSVLSSKYACGQLWIVEDAKIEDTKTRRVIQAMDRYAWKSALIVDDDPEGIAGVDQSLHAASHSVQHTLAMNVRGLNVYDAIYFDMLILTRPALRSLNERFARYNWLV</sequence>
<dbReference type="STRING" id="2769.R7QCV4"/>
<dbReference type="EMBL" id="HG001736">
    <property type="protein sequence ID" value="CDF35593.1"/>
    <property type="molecule type" value="Genomic_DNA"/>
</dbReference>
<evidence type="ECO:0000256" key="5">
    <source>
        <dbReference type="ARBA" id="ARBA00040565"/>
    </source>
</evidence>
<evidence type="ECO:0000256" key="1">
    <source>
        <dbReference type="ARBA" id="ARBA00004083"/>
    </source>
</evidence>
<dbReference type="InterPro" id="IPR023574">
    <property type="entry name" value="Ribosomal_uL4_dom_sf"/>
</dbReference>
<keyword evidence="4" id="KW-0687">Ribonucleoprotein</keyword>
<feature type="region of interest" description="Disordered" evidence="6">
    <location>
        <begin position="39"/>
        <end position="80"/>
    </location>
</feature>
<dbReference type="InterPro" id="IPR002136">
    <property type="entry name" value="Ribosomal_uL4"/>
</dbReference>
<comment type="similarity">
    <text evidence="2">Belongs to the universal ribosomal protein uL4 family.</text>
</comment>
<dbReference type="GO" id="GO:0005840">
    <property type="term" value="C:ribosome"/>
    <property type="evidence" value="ECO:0007669"/>
    <property type="project" value="UniProtKB-KW"/>
</dbReference>
<dbReference type="PANTHER" id="PTHR10746:SF6">
    <property type="entry name" value="LARGE RIBOSOMAL SUBUNIT PROTEIN UL4M"/>
    <property type="match status" value="1"/>
</dbReference>
<dbReference type="NCBIfam" id="TIGR03953">
    <property type="entry name" value="rplD_bact"/>
    <property type="match status" value="1"/>
</dbReference>
<dbReference type="HAMAP" id="MF_01328_B">
    <property type="entry name" value="Ribosomal_uL4_B"/>
    <property type="match status" value="1"/>
</dbReference>
<accession>R7QCV4</accession>
<dbReference type="InterPro" id="IPR013005">
    <property type="entry name" value="Ribosomal_uL4-like"/>
</dbReference>
<evidence type="ECO:0000313" key="8">
    <source>
        <dbReference type="Proteomes" id="UP000012073"/>
    </source>
</evidence>
<dbReference type="KEGG" id="ccp:CHC_T00004115001"/>
<dbReference type="OMA" id="WIENTDA"/>
<dbReference type="SUPFAM" id="SSF52166">
    <property type="entry name" value="Ribosomal protein L4"/>
    <property type="match status" value="1"/>
</dbReference>
<protein>
    <recommendedName>
        <fullName evidence="5">Large ribosomal subunit protein uL4m</fullName>
    </recommendedName>
</protein>
<evidence type="ECO:0000256" key="3">
    <source>
        <dbReference type="ARBA" id="ARBA00022980"/>
    </source>
</evidence>
<dbReference type="RefSeq" id="XP_005715412.1">
    <property type="nucleotide sequence ID" value="XM_005715355.1"/>
</dbReference>
<dbReference type="AlphaFoldDB" id="R7QCV4"/>
<dbReference type="GO" id="GO:0003735">
    <property type="term" value="F:structural constituent of ribosome"/>
    <property type="evidence" value="ECO:0007669"/>
    <property type="project" value="InterPro"/>
</dbReference>
<proteinExistence type="inferred from homology"/>
<evidence type="ECO:0000256" key="6">
    <source>
        <dbReference type="SAM" id="MobiDB-lite"/>
    </source>
</evidence>
<reference evidence="8" key="1">
    <citation type="journal article" date="2013" name="Proc. Natl. Acad. Sci. U.S.A.">
        <title>Genome structure and metabolic features in the red seaweed Chondrus crispus shed light on evolution of the Archaeplastida.</title>
        <authorList>
            <person name="Collen J."/>
            <person name="Porcel B."/>
            <person name="Carre W."/>
            <person name="Ball S.G."/>
            <person name="Chaparro C."/>
            <person name="Tonon T."/>
            <person name="Barbeyron T."/>
            <person name="Michel G."/>
            <person name="Noel B."/>
            <person name="Valentin K."/>
            <person name="Elias M."/>
            <person name="Artiguenave F."/>
            <person name="Arun A."/>
            <person name="Aury J.M."/>
            <person name="Barbosa-Neto J.F."/>
            <person name="Bothwell J.H."/>
            <person name="Bouget F.Y."/>
            <person name="Brillet L."/>
            <person name="Cabello-Hurtado F."/>
            <person name="Capella-Gutierrez S."/>
            <person name="Charrier B."/>
            <person name="Cladiere L."/>
            <person name="Cock J.M."/>
            <person name="Coelho S.M."/>
            <person name="Colleoni C."/>
            <person name="Czjzek M."/>
            <person name="Da Silva C."/>
            <person name="Delage L."/>
            <person name="Denoeud F."/>
            <person name="Deschamps P."/>
            <person name="Dittami S.M."/>
            <person name="Gabaldon T."/>
            <person name="Gachon C.M."/>
            <person name="Groisillier A."/>
            <person name="Herve C."/>
            <person name="Jabbari K."/>
            <person name="Katinka M."/>
            <person name="Kloareg B."/>
            <person name="Kowalczyk N."/>
            <person name="Labadie K."/>
            <person name="Leblanc C."/>
            <person name="Lopez P.J."/>
            <person name="McLachlan D.H."/>
            <person name="Meslet-Cladiere L."/>
            <person name="Moustafa A."/>
            <person name="Nehr Z."/>
            <person name="Nyvall Collen P."/>
            <person name="Panaud O."/>
            <person name="Partensky F."/>
            <person name="Poulain J."/>
            <person name="Rensing S.A."/>
            <person name="Rousvoal S."/>
            <person name="Samson G."/>
            <person name="Symeonidi A."/>
            <person name="Weissenbach J."/>
            <person name="Zambounis A."/>
            <person name="Wincker P."/>
            <person name="Boyen C."/>
        </authorList>
    </citation>
    <scope>NUCLEOTIDE SEQUENCE [LARGE SCALE GENOMIC DNA]</scope>
    <source>
        <strain evidence="8">cv. Stackhouse</strain>
    </source>
</reference>
<dbReference type="Gramene" id="CDF35593">
    <property type="protein sequence ID" value="CDF35593"/>
    <property type="gene ID" value="CHC_T00004115001"/>
</dbReference>
<name>R7QCV4_CHOCR</name>
<organism evidence="7 8">
    <name type="scientific">Chondrus crispus</name>
    <name type="common">Carrageen Irish moss</name>
    <name type="synonym">Polymorpha crispa</name>
    <dbReference type="NCBI Taxonomy" id="2769"/>
    <lineage>
        <taxon>Eukaryota</taxon>
        <taxon>Rhodophyta</taxon>
        <taxon>Florideophyceae</taxon>
        <taxon>Rhodymeniophycidae</taxon>
        <taxon>Gigartinales</taxon>
        <taxon>Gigartinaceae</taxon>
        <taxon>Chondrus</taxon>
    </lineage>
</organism>
<dbReference type="GO" id="GO:0006412">
    <property type="term" value="P:translation"/>
    <property type="evidence" value="ECO:0007669"/>
    <property type="project" value="InterPro"/>
</dbReference>
<evidence type="ECO:0000256" key="4">
    <source>
        <dbReference type="ARBA" id="ARBA00023274"/>
    </source>
</evidence>
<dbReference type="GO" id="GO:1990904">
    <property type="term" value="C:ribonucleoprotein complex"/>
    <property type="evidence" value="ECO:0007669"/>
    <property type="project" value="UniProtKB-KW"/>
</dbReference>
<keyword evidence="8" id="KW-1185">Reference proteome</keyword>